<evidence type="ECO:0000256" key="4">
    <source>
        <dbReference type="ARBA" id="ARBA00023136"/>
    </source>
</evidence>
<dbReference type="InterPro" id="IPR039175">
    <property type="entry name" value="TIM22"/>
</dbReference>
<dbReference type="GO" id="GO:0009706">
    <property type="term" value="C:chloroplast inner membrane"/>
    <property type="evidence" value="ECO:0000318"/>
    <property type="project" value="GO_Central"/>
</dbReference>
<dbReference type="GO" id="GO:0045036">
    <property type="term" value="P:protein targeting to chloroplast"/>
    <property type="evidence" value="ECO:0000318"/>
    <property type="project" value="GO_Central"/>
</dbReference>
<feature type="compositionally biased region" description="Low complexity" evidence="5">
    <location>
        <begin position="57"/>
        <end position="70"/>
    </location>
</feature>
<proteinExistence type="predicted"/>
<evidence type="ECO:0000256" key="5">
    <source>
        <dbReference type="SAM" id="MobiDB-lite"/>
    </source>
</evidence>
<dbReference type="Pfam" id="PF02466">
    <property type="entry name" value="Tim17"/>
    <property type="match status" value="1"/>
</dbReference>
<keyword evidence="3" id="KW-1133">Transmembrane helix</keyword>
<organism evidence="6 7">
    <name type="scientific">Helianthus annuus</name>
    <name type="common">Common sunflower</name>
    <dbReference type="NCBI Taxonomy" id="4232"/>
    <lineage>
        <taxon>Eukaryota</taxon>
        <taxon>Viridiplantae</taxon>
        <taxon>Streptophyta</taxon>
        <taxon>Embryophyta</taxon>
        <taxon>Tracheophyta</taxon>
        <taxon>Spermatophyta</taxon>
        <taxon>Magnoliopsida</taxon>
        <taxon>eudicotyledons</taxon>
        <taxon>Gunneridae</taxon>
        <taxon>Pentapetalae</taxon>
        <taxon>asterids</taxon>
        <taxon>campanulids</taxon>
        <taxon>Asterales</taxon>
        <taxon>Asteraceae</taxon>
        <taxon>Asteroideae</taxon>
        <taxon>Heliantheae alliance</taxon>
        <taxon>Heliantheae</taxon>
        <taxon>Helianthus</taxon>
    </lineage>
</organism>
<dbReference type="EMBL" id="MNCJ02000330">
    <property type="protein sequence ID" value="KAF5766993.1"/>
    <property type="molecule type" value="Genomic_DNA"/>
</dbReference>
<sequence length="174" mass="18122">MHNPITYLETKHNELHNGFKGWLAKQSLPVEAAVVTLTGAAKGAIFSGFTGAFAKDSSSTAPPPDDSVSPNTMASFQKSQAPAGGPLIHARNYAVISGVNAGISSVLKRLRGKEDVQTSMVAAFGSGVMFSLVSGSGNSHANVITAGVFFALCEGVLFKVNISLRRNDCLSIPI</sequence>
<reference evidence="6" key="1">
    <citation type="journal article" date="2017" name="Nature">
        <title>The sunflower genome provides insights into oil metabolism, flowering and Asterid evolution.</title>
        <authorList>
            <person name="Badouin H."/>
            <person name="Gouzy J."/>
            <person name="Grassa C.J."/>
            <person name="Murat F."/>
            <person name="Staton S.E."/>
            <person name="Cottret L."/>
            <person name="Lelandais-Briere C."/>
            <person name="Owens G.L."/>
            <person name="Carrere S."/>
            <person name="Mayjonade B."/>
            <person name="Legrand L."/>
            <person name="Gill N."/>
            <person name="Kane N.C."/>
            <person name="Bowers J.E."/>
            <person name="Hubner S."/>
            <person name="Bellec A."/>
            <person name="Berard A."/>
            <person name="Berges H."/>
            <person name="Blanchet N."/>
            <person name="Boniface M.C."/>
            <person name="Brunel D."/>
            <person name="Catrice O."/>
            <person name="Chaidir N."/>
            <person name="Claudel C."/>
            <person name="Donnadieu C."/>
            <person name="Faraut T."/>
            <person name="Fievet G."/>
            <person name="Helmstetter N."/>
            <person name="King M."/>
            <person name="Knapp S.J."/>
            <person name="Lai Z."/>
            <person name="Le Paslier M.C."/>
            <person name="Lippi Y."/>
            <person name="Lorenzon L."/>
            <person name="Mandel J.R."/>
            <person name="Marage G."/>
            <person name="Marchand G."/>
            <person name="Marquand E."/>
            <person name="Bret-Mestries E."/>
            <person name="Morien E."/>
            <person name="Nambeesan S."/>
            <person name="Nguyen T."/>
            <person name="Pegot-Espagnet P."/>
            <person name="Pouilly N."/>
            <person name="Raftis F."/>
            <person name="Sallet E."/>
            <person name="Schiex T."/>
            <person name="Thomas J."/>
            <person name="Vandecasteele C."/>
            <person name="Vares D."/>
            <person name="Vear F."/>
            <person name="Vautrin S."/>
            <person name="Crespi M."/>
            <person name="Mangin B."/>
            <person name="Burke J.M."/>
            <person name="Salse J."/>
            <person name="Munos S."/>
            <person name="Vincourt P."/>
            <person name="Rieseberg L.H."/>
            <person name="Langlade N.B."/>
        </authorList>
    </citation>
    <scope>NUCLEOTIDE SEQUENCE</scope>
    <source>
        <tissue evidence="6">Leaves</tissue>
    </source>
</reference>
<gene>
    <name evidence="6" type="ORF">HanXRQr2_Chr15g0722011</name>
</gene>
<name>A0A9K3H5M7_HELAN</name>
<dbReference type="GO" id="GO:0042721">
    <property type="term" value="C:TIM22 mitochondrial import inner membrane insertion complex"/>
    <property type="evidence" value="ECO:0007669"/>
    <property type="project" value="InterPro"/>
</dbReference>
<evidence type="ECO:0000256" key="1">
    <source>
        <dbReference type="ARBA" id="ARBA00004141"/>
    </source>
</evidence>
<keyword evidence="2" id="KW-0812">Transmembrane</keyword>
<dbReference type="PANTHER" id="PTHR14110">
    <property type="entry name" value="MITOCHONDRIAL IMPORT INNER MEMBRANE TRANSLOCASE SUBUNIT TIM22"/>
    <property type="match status" value="1"/>
</dbReference>
<reference evidence="6" key="2">
    <citation type="submission" date="2020-06" db="EMBL/GenBank/DDBJ databases">
        <title>Helianthus annuus Genome sequencing and assembly Release 2.</title>
        <authorList>
            <person name="Gouzy J."/>
            <person name="Langlade N."/>
            <person name="Munos S."/>
        </authorList>
    </citation>
    <scope>NUCLEOTIDE SEQUENCE</scope>
    <source>
        <tissue evidence="6">Leaves</tissue>
    </source>
</reference>
<protein>
    <submittedName>
        <fullName evidence="6">Mitochondrial import inner membrane translocase subunit TIM22</fullName>
    </submittedName>
</protein>
<dbReference type="GO" id="GO:0045039">
    <property type="term" value="P:protein insertion into mitochondrial inner membrane"/>
    <property type="evidence" value="ECO:0007669"/>
    <property type="project" value="InterPro"/>
</dbReference>
<dbReference type="Gramene" id="mRNA:HanXRQr2_Chr15g0722011">
    <property type="protein sequence ID" value="mRNA:HanXRQr2_Chr15g0722011"/>
    <property type="gene ID" value="HanXRQr2_Chr15g0722011"/>
</dbReference>
<dbReference type="AlphaFoldDB" id="A0A9K3H5M7"/>
<evidence type="ECO:0000313" key="6">
    <source>
        <dbReference type="EMBL" id="KAF5766993.1"/>
    </source>
</evidence>
<comment type="subcellular location">
    <subcellularLocation>
        <location evidence="1">Membrane</location>
        <topology evidence="1">Multi-pass membrane protein</topology>
    </subcellularLocation>
</comment>
<evidence type="ECO:0000313" key="7">
    <source>
        <dbReference type="Proteomes" id="UP000215914"/>
    </source>
</evidence>
<feature type="region of interest" description="Disordered" evidence="5">
    <location>
        <begin position="57"/>
        <end position="80"/>
    </location>
</feature>
<keyword evidence="7" id="KW-1185">Reference proteome</keyword>
<evidence type="ECO:0000256" key="2">
    <source>
        <dbReference type="ARBA" id="ARBA00022692"/>
    </source>
</evidence>
<comment type="caution">
    <text evidence="6">The sequence shown here is derived from an EMBL/GenBank/DDBJ whole genome shotgun (WGS) entry which is preliminary data.</text>
</comment>
<dbReference type="PANTHER" id="PTHR14110:SF6">
    <property type="entry name" value="OS04G0405100 PROTEIN"/>
    <property type="match status" value="1"/>
</dbReference>
<evidence type="ECO:0000256" key="3">
    <source>
        <dbReference type="ARBA" id="ARBA00022989"/>
    </source>
</evidence>
<dbReference type="GO" id="GO:0008320">
    <property type="term" value="F:protein transmembrane transporter activity"/>
    <property type="evidence" value="ECO:0000318"/>
    <property type="project" value="GO_Central"/>
</dbReference>
<dbReference type="Proteomes" id="UP000215914">
    <property type="component" value="Unassembled WGS sequence"/>
</dbReference>
<accession>A0A9K3H5M7</accession>
<feature type="compositionally biased region" description="Polar residues" evidence="5">
    <location>
        <begin position="71"/>
        <end position="80"/>
    </location>
</feature>
<keyword evidence="4" id="KW-0472">Membrane</keyword>